<keyword evidence="1" id="KW-1133">Transmembrane helix</keyword>
<reference evidence="2" key="1">
    <citation type="submission" date="2014-09" db="EMBL/GenBank/DDBJ databases">
        <authorList>
            <person name="Magalhaes I.L.F."/>
            <person name="Oliveira U."/>
            <person name="Santos F.R."/>
            <person name="Vidigal T.H.D.A."/>
            <person name="Brescovit A.D."/>
            <person name="Santos A.J."/>
        </authorList>
    </citation>
    <scope>NUCLEOTIDE SEQUENCE</scope>
    <source>
        <tissue evidence="2">Shoot tissue taken approximately 20 cm above the soil surface</tissue>
    </source>
</reference>
<accession>A0A0A9GUH5</accession>
<evidence type="ECO:0000313" key="2">
    <source>
        <dbReference type="EMBL" id="JAE26216.1"/>
    </source>
</evidence>
<sequence length="80" mass="9281">MNVGGVPWTGQNKPENIDGFMNVMLICVAILLLLLLCFVFPSLYSHVTAYRTRRELSRSNSQNKRHLKLFRGHKEGYMRL</sequence>
<keyword evidence="1" id="KW-0812">Transmembrane</keyword>
<keyword evidence="1" id="KW-0472">Membrane</keyword>
<protein>
    <submittedName>
        <fullName evidence="2">Uncharacterized protein</fullName>
    </submittedName>
</protein>
<dbReference type="EMBL" id="GBRH01171680">
    <property type="protein sequence ID" value="JAE26216.1"/>
    <property type="molecule type" value="Transcribed_RNA"/>
</dbReference>
<evidence type="ECO:0000256" key="1">
    <source>
        <dbReference type="SAM" id="Phobius"/>
    </source>
</evidence>
<feature type="transmembrane region" description="Helical" evidence="1">
    <location>
        <begin position="20"/>
        <end position="44"/>
    </location>
</feature>
<organism evidence="2">
    <name type="scientific">Arundo donax</name>
    <name type="common">Giant reed</name>
    <name type="synonym">Donax arundinaceus</name>
    <dbReference type="NCBI Taxonomy" id="35708"/>
    <lineage>
        <taxon>Eukaryota</taxon>
        <taxon>Viridiplantae</taxon>
        <taxon>Streptophyta</taxon>
        <taxon>Embryophyta</taxon>
        <taxon>Tracheophyta</taxon>
        <taxon>Spermatophyta</taxon>
        <taxon>Magnoliopsida</taxon>
        <taxon>Liliopsida</taxon>
        <taxon>Poales</taxon>
        <taxon>Poaceae</taxon>
        <taxon>PACMAD clade</taxon>
        <taxon>Arundinoideae</taxon>
        <taxon>Arundineae</taxon>
        <taxon>Arundo</taxon>
    </lineage>
</organism>
<dbReference type="PANTHER" id="PTHR47468:SF1">
    <property type="entry name" value="OS08G0130000 PROTEIN"/>
    <property type="match status" value="1"/>
</dbReference>
<proteinExistence type="predicted"/>
<dbReference type="PANTHER" id="PTHR47468">
    <property type="entry name" value="OS08G0130000 PROTEIN"/>
    <property type="match status" value="1"/>
</dbReference>
<reference evidence="2" key="2">
    <citation type="journal article" date="2015" name="Data Brief">
        <title>Shoot transcriptome of the giant reed, Arundo donax.</title>
        <authorList>
            <person name="Barrero R.A."/>
            <person name="Guerrero F.D."/>
            <person name="Moolhuijzen P."/>
            <person name="Goolsby J.A."/>
            <person name="Tidwell J."/>
            <person name="Bellgard S.E."/>
            <person name="Bellgard M.I."/>
        </authorList>
    </citation>
    <scope>NUCLEOTIDE SEQUENCE</scope>
    <source>
        <tissue evidence="2">Shoot tissue taken approximately 20 cm above the soil surface</tissue>
    </source>
</reference>
<dbReference type="AlphaFoldDB" id="A0A0A9GUH5"/>
<name>A0A0A9GUH5_ARUDO</name>